<dbReference type="PANTHER" id="PTHR13966">
    <property type="entry name" value="ENDONUCLEASE RELATED"/>
    <property type="match status" value="1"/>
</dbReference>
<feature type="domain" description="ENPP1-3/EXOG-like endonuclease/phosphodiesterase" evidence="16">
    <location>
        <begin position="89"/>
        <end position="298"/>
    </location>
</feature>
<evidence type="ECO:0000256" key="8">
    <source>
        <dbReference type="ARBA" id="ARBA00022842"/>
    </source>
</evidence>
<dbReference type="PROSITE" id="PS51257">
    <property type="entry name" value="PROKAR_LIPOPROTEIN"/>
    <property type="match status" value="1"/>
</dbReference>
<feature type="active site" description="Proton acceptor" evidence="12">
    <location>
        <position position="153"/>
    </location>
</feature>
<dbReference type="GO" id="GO:0003676">
    <property type="term" value="F:nucleic acid binding"/>
    <property type="evidence" value="ECO:0007669"/>
    <property type="project" value="InterPro"/>
</dbReference>
<keyword evidence="11" id="KW-1015">Disulfide bond</keyword>
<evidence type="ECO:0000256" key="1">
    <source>
        <dbReference type="ARBA" id="ARBA00001946"/>
    </source>
</evidence>
<evidence type="ECO:0000256" key="13">
    <source>
        <dbReference type="PIRSR" id="PIRSR640255-2"/>
    </source>
</evidence>
<dbReference type="SMART" id="SM00477">
    <property type="entry name" value="NUC"/>
    <property type="match status" value="1"/>
</dbReference>
<evidence type="ECO:0000256" key="4">
    <source>
        <dbReference type="ARBA" id="ARBA00022722"/>
    </source>
</evidence>
<evidence type="ECO:0000313" key="19">
    <source>
        <dbReference type="Proteomes" id="UP000597762"/>
    </source>
</evidence>
<evidence type="ECO:0000256" key="10">
    <source>
        <dbReference type="ARBA" id="ARBA00023128"/>
    </source>
</evidence>
<dbReference type="OrthoDB" id="5418055at2759"/>
<feature type="signal peptide" evidence="15">
    <location>
        <begin position="1"/>
        <end position="23"/>
    </location>
</feature>
<proteinExistence type="inferred from homology"/>
<dbReference type="GO" id="GO:0006309">
    <property type="term" value="P:apoptotic DNA fragmentation"/>
    <property type="evidence" value="ECO:0007669"/>
    <property type="project" value="TreeGrafter"/>
</dbReference>
<evidence type="ECO:0000256" key="11">
    <source>
        <dbReference type="ARBA" id="ARBA00023157"/>
    </source>
</evidence>
<keyword evidence="19" id="KW-1185">Reference proteome</keyword>
<accession>A0A812C7D6</accession>
<comment type="cofactor">
    <cofactor evidence="1 14">
        <name>Mg(2+)</name>
        <dbReference type="ChEBI" id="CHEBI:18420"/>
    </cofactor>
</comment>
<keyword evidence="10" id="KW-0496">Mitochondrion</keyword>
<feature type="domain" description="DNA/RNA non-specific endonuclease/pyrophosphatase/phosphodiesterase" evidence="17">
    <location>
        <begin position="88"/>
        <end position="298"/>
    </location>
</feature>
<organism evidence="18 19">
    <name type="scientific">Acanthosepion pharaonis</name>
    <name type="common">Pharaoh cuttlefish</name>
    <name type="synonym">Sepia pharaonis</name>
    <dbReference type="NCBI Taxonomy" id="158019"/>
    <lineage>
        <taxon>Eukaryota</taxon>
        <taxon>Metazoa</taxon>
        <taxon>Spiralia</taxon>
        <taxon>Lophotrochozoa</taxon>
        <taxon>Mollusca</taxon>
        <taxon>Cephalopoda</taxon>
        <taxon>Coleoidea</taxon>
        <taxon>Decapodiformes</taxon>
        <taxon>Sepiida</taxon>
        <taxon>Sepiina</taxon>
        <taxon>Sepiidae</taxon>
        <taxon>Acanthosepion</taxon>
    </lineage>
</organism>
<dbReference type="GO" id="GO:0004521">
    <property type="term" value="F:RNA endonuclease activity"/>
    <property type="evidence" value="ECO:0007669"/>
    <property type="project" value="TreeGrafter"/>
</dbReference>
<dbReference type="Proteomes" id="UP000597762">
    <property type="component" value="Unassembled WGS sequence"/>
</dbReference>
<dbReference type="GO" id="GO:0046872">
    <property type="term" value="F:metal ion binding"/>
    <property type="evidence" value="ECO:0007669"/>
    <property type="project" value="UniProtKB-KW"/>
</dbReference>
<dbReference type="PROSITE" id="PS01070">
    <property type="entry name" value="NUCLEASE_NON_SPEC"/>
    <property type="match status" value="1"/>
</dbReference>
<keyword evidence="15" id="KW-0732">Signal</keyword>
<evidence type="ECO:0000256" key="12">
    <source>
        <dbReference type="PIRSR" id="PIRSR640255-1"/>
    </source>
</evidence>
<name>A0A812C7D6_ACAPH</name>
<keyword evidence="4 14" id="KW-0540">Nuclease</keyword>
<gene>
    <name evidence="18" type="ORF">SPHA_30874</name>
</gene>
<keyword evidence="5 13" id="KW-0479">Metal-binding</keyword>
<feature type="chain" id="PRO_5032952396" description="Endonuclease" evidence="15">
    <location>
        <begin position="24"/>
        <end position="314"/>
    </location>
</feature>
<evidence type="ECO:0000256" key="2">
    <source>
        <dbReference type="ARBA" id="ARBA00004173"/>
    </source>
</evidence>
<dbReference type="Pfam" id="PF01223">
    <property type="entry name" value="Endonuclease_NS"/>
    <property type="match status" value="1"/>
</dbReference>
<reference evidence="18" key="1">
    <citation type="submission" date="2021-01" db="EMBL/GenBank/DDBJ databases">
        <authorList>
            <person name="Li R."/>
            <person name="Bekaert M."/>
        </authorList>
    </citation>
    <scope>NUCLEOTIDE SEQUENCE</scope>
    <source>
        <strain evidence="18">Farmed</strain>
    </source>
</reference>
<dbReference type="GO" id="GO:0005634">
    <property type="term" value="C:nucleus"/>
    <property type="evidence" value="ECO:0007669"/>
    <property type="project" value="TreeGrafter"/>
</dbReference>
<dbReference type="InterPro" id="IPR018524">
    <property type="entry name" value="DNA/RNA_endonuclease_AS"/>
</dbReference>
<dbReference type="CDD" id="cd00091">
    <property type="entry name" value="NUC"/>
    <property type="match status" value="1"/>
</dbReference>
<dbReference type="InterPro" id="IPR044925">
    <property type="entry name" value="His-Me_finger_sf"/>
</dbReference>
<comment type="caution">
    <text evidence="18">The sequence shown here is derived from an EMBL/GenBank/DDBJ whole genome shotgun (WGS) entry which is preliminary data.</text>
</comment>
<dbReference type="Gene3D" id="3.40.570.10">
    <property type="entry name" value="Extracellular Endonuclease, subunit A"/>
    <property type="match status" value="1"/>
</dbReference>
<feature type="binding site" evidence="13">
    <location>
        <position position="185"/>
    </location>
    <ligand>
        <name>Mg(2+)</name>
        <dbReference type="ChEBI" id="CHEBI:18420"/>
        <note>catalytic</note>
    </ligand>
</feature>
<dbReference type="InterPro" id="IPR020821">
    <property type="entry name" value="ENPP1-3/EXOG-like_nuc-like"/>
</dbReference>
<dbReference type="FunFam" id="3.40.570.10:FF:000002">
    <property type="entry name" value="Endonuclease G, mitochondrial"/>
    <property type="match status" value="1"/>
</dbReference>
<dbReference type="InterPro" id="IPR001604">
    <property type="entry name" value="Endo_G_ENPP1-like_dom"/>
</dbReference>
<keyword evidence="6 14" id="KW-0255">Endonuclease</keyword>
<evidence type="ECO:0000259" key="17">
    <source>
        <dbReference type="SMART" id="SM00892"/>
    </source>
</evidence>
<protein>
    <recommendedName>
        <fullName evidence="14">Endonuclease</fullName>
        <ecNumber evidence="14">3.1.30.-</ecNumber>
    </recommendedName>
</protein>
<keyword evidence="9" id="KW-0809">Transit peptide</keyword>
<keyword evidence="7 14" id="KW-0378">Hydrolase</keyword>
<evidence type="ECO:0000313" key="18">
    <source>
        <dbReference type="EMBL" id="CAE1257679.1"/>
    </source>
</evidence>
<evidence type="ECO:0000256" key="3">
    <source>
        <dbReference type="ARBA" id="ARBA00010052"/>
    </source>
</evidence>
<dbReference type="InterPro" id="IPR040255">
    <property type="entry name" value="Non-specific_endonuclease"/>
</dbReference>
<comment type="similarity">
    <text evidence="3 14">Belongs to the DNA/RNA non-specific endonuclease family.</text>
</comment>
<dbReference type="GO" id="GO:0005743">
    <property type="term" value="C:mitochondrial inner membrane"/>
    <property type="evidence" value="ECO:0007669"/>
    <property type="project" value="TreeGrafter"/>
</dbReference>
<evidence type="ECO:0000256" key="9">
    <source>
        <dbReference type="ARBA" id="ARBA00022946"/>
    </source>
</evidence>
<dbReference type="PANTHER" id="PTHR13966:SF5">
    <property type="entry name" value="ENDONUCLEASE G, MITOCHONDRIAL"/>
    <property type="match status" value="1"/>
</dbReference>
<evidence type="ECO:0000256" key="6">
    <source>
        <dbReference type="ARBA" id="ARBA00022759"/>
    </source>
</evidence>
<keyword evidence="8" id="KW-0460">Magnesium</keyword>
<evidence type="ECO:0000259" key="16">
    <source>
        <dbReference type="SMART" id="SM00477"/>
    </source>
</evidence>
<dbReference type="SMART" id="SM00892">
    <property type="entry name" value="Endonuclease_NS"/>
    <property type="match status" value="1"/>
</dbReference>
<dbReference type="AlphaFoldDB" id="A0A812C7D6"/>
<comment type="subcellular location">
    <subcellularLocation>
        <location evidence="2">Mitochondrion</location>
    </subcellularLocation>
</comment>
<dbReference type="InterPro" id="IPR044929">
    <property type="entry name" value="DNA/RNA_non-sp_Endonuclease_sf"/>
</dbReference>
<dbReference type="EMBL" id="CAHIKZ030001247">
    <property type="protein sequence ID" value="CAE1257679.1"/>
    <property type="molecule type" value="Genomic_DNA"/>
</dbReference>
<evidence type="ECO:0000256" key="7">
    <source>
        <dbReference type="ARBA" id="ARBA00022801"/>
    </source>
</evidence>
<evidence type="ECO:0000256" key="14">
    <source>
        <dbReference type="RuleBase" id="RU366055"/>
    </source>
</evidence>
<evidence type="ECO:0000256" key="5">
    <source>
        <dbReference type="ARBA" id="ARBA00022723"/>
    </source>
</evidence>
<dbReference type="GO" id="GO:0000014">
    <property type="term" value="F:single-stranded DNA endodeoxyribonuclease activity"/>
    <property type="evidence" value="ECO:0007669"/>
    <property type="project" value="TreeGrafter"/>
</dbReference>
<dbReference type="EC" id="3.1.30.-" evidence="14"/>
<dbReference type="SUPFAM" id="SSF54060">
    <property type="entry name" value="His-Me finger endonucleases"/>
    <property type="match status" value="1"/>
</dbReference>
<evidence type="ECO:0000256" key="15">
    <source>
        <dbReference type="SAM" id="SignalP"/>
    </source>
</evidence>
<sequence length="314" mass="35779">MRSHRLLLTLTTGLSLTVGGALGACLERLRKKNGSSLGFDIPPAIPTLEASEKLVPSGVNVVPSEPMPGNRVAQIMRFGFPSMSNLRSYGNYILSYDQRTRCPNWVFEHLTPESLREKNADRTSCSFEEDPSIHAYFRATDMDFKGSGYDRGHMAAAGNNLQSRKNLQETFYYTNVAPQIGVGFNRGIWNKLEKYVRSIARRNKNVYVCTGPLYLPRTEADGKLYVKYEIIGRNHIAVPTHFFKVVLIETETGEFELLSFVLPNEAHPEDAQLKYFLMNVEQIERASGLLFFDKLPHNQIKMINKQETKVRRWH</sequence>